<feature type="domain" description="G-protein coupled receptors family 1 profile" evidence="7">
    <location>
        <begin position="37"/>
        <end position="199"/>
    </location>
</feature>
<evidence type="ECO:0000256" key="2">
    <source>
        <dbReference type="ARBA" id="ARBA00022692"/>
    </source>
</evidence>
<gene>
    <name evidence="8" type="ORF">OTU49_013125</name>
</gene>
<comment type="caution">
    <text evidence="8">The sequence shown here is derived from an EMBL/GenBank/DDBJ whole genome shotgun (WGS) entry which is preliminary data.</text>
</comment>
<dbReference type="AlphaFoldDB" id="A0AAW0VTT9"/>
<reference evidence="8" key="2">
    <citation type="submission" date="2024-01" db="EMBL/GenBank/DDBJ databases">
        <authorList>
            <person name="He J."/>
            <person name="Wang M."/>
            <person name="Zheng J."/>
            <person name="Liu Z."/>
        </authorList>
    </citation>
    <scope>NUCLEOTIDE SEQUENCE</scope>
    <source>
        <strain evidence="8">ZL_2023a</strain>
        <tissue evidence="8">Muscle</tissue>
    </source>
</reference>
<evidence type="ECO:0000256" key="6">
    <source>
        <dbReference type="SAM" id="Phobius"/>
    </source>
</evidence>
<proteinExistence type="predicted"/>
<feature type="transmembrane region" description="Helical" evidence="6">
    <location>
        <begin position="25"/>
        <end position="49"/>
    </location>
</feature>
<evidence type="ECO:0000313" key="9">
    <source>
        <dbReference type="Proteomes" id="UP001445076"/>
    </source>
</evidence>
<dbReference type="PROSITE" id="PS50262">
    <property type="entry name" value="G_PROTEIN_RECEP_F1_2"/>
    <property type="match status" value="1"/>
</dbReference>
<evidence type="ECO:0000256" key="3">
    <source>
        <dbReference type="ARBA" id="ARBA00022989"/>
    </source>
</evidence>
<comment type="subcellular location">
    <subcellularLocation>
        <location evidence="1">Membrane</location>
    </subcellularLocation>
</comment>
<feature type="region of interest" description="Disordered" evidence="5">
    <location>
        <begin position="66"/>
        <end position="85"/>
    </location>
</feature>
<evidence type="ECO:0000256" key="1">
    <source>
        <dbReference type="ARBA" id="ARBA00004370"/>
    </source>
</evidence>
<evidence type="ECO:0000313" key="8">
    <source>
        <dbReference type="EMBL" id="KAK8720748.1"/>
    </source>
</evidence>
<dbReference type="InterPro" id="IPR017452">
    <property type="entry name" value="GPCR_Rhodpsn_7TM"/>
</dbReference>
<dbReference type="SUPFAM" id="SSF81321">
    <property type="entry name" value="Family A G protein-coupled receptor-like"/>
    <property type="match status" value="1"/>
</dbReference>
<feature type="non-terminal residue" evidence="8">
    <location>
        <position position="199"/>
    </location>
</feature>
<dbReference type="Gene3D" id="1.20.1070.10">
    <property type="entry name" value="Rhodopsin 7-helix transmembrane proteins"/>
    <property type="match status" value="1"/>
</dbReference>
<evidence type="ECO:0000259" key="7">
    <source>
        <dbReference type="PROSITE" id="PS50262"/>
    </source>
</evidence>
<protein>
    <recommendedName>
        <fullName evidence="7">G-protein coupled receptors family 1 profile domain-containing protein</fullName>
    </recommendedName>
</protein>
<organism evidence="8 9">
    <name type="scientific">Cherax quadricarinatus</name>
    <name type="common">Australian red claw crayfish</name>
    <dbReference type="NCBI Taxonomy" id="27406"/>
    <lineage>
        <taxon>Eukaryota</taxon>
        <taxon>Metazoa</taxon>
        <taxon>Ecdysozoa</taxon>
        <taxon>Arthropoda</taxon>
        <taxon>Crustacea</taxon>
        <taxon>Multicrustacea</taxon>
        <taxon>Malacostraca</taxon>
        <taxon>Eumalacostraca</taxon>
        <taxon>Eucarida</taxon>
        <taxon>Decapoda</taxon>
        <taxon>Pleocyemata</taxon>
        <taxon>Astacidea</taxon>
        <taxon>Parastacoidea</taxon>
        <taxon>Parastacidae</taxon>
        <taxon>Cherax</taxon>
    </lineage>
</organism>
<name>A0AAW0VTT9_CHEQU</name>
<dbReference type="EMBL" id="JARKIK010000230">
    <property type="protein sequence ID" value="KAK8720748.1"/>
    <property type="molecule type" value="Genomic_DNA"/>
</dbReference>
<reference evidence="8 9" key="1">
    <citation type="journal article" date="2024" name="BMC Genomics">
        <title>Genome assembly of redclaw crayfish (Cherax quadricarinatus) provides insights into its immune adaptation and hypoxia tolerance.</title>
        <authorList>
            <person name="Liu Z."/>
            <person name="Zheng J."/>
            <person name="Li H."/>
            <person name="Fang K."/>
            <person name="Wang S."/>
            <person name="He J."/>
            <person name="Zhou D."/>
            <person name="Weng S."/>
            <person name="Chi M."/>
            <person name="Gu Z."/>
            <person name="He J."/>
            <person name="Li F."/>
            <person name="Wang M."/>
        </authorList>
    </citation>
    <scope>NUCLEOTIDE SEQUENCE [LARGE SCALE GENOMIC DNA]</scope>
    <source>
        <strain evidence="8">ZL_2023a</strain>
    </source>
</reference>
<keyword evidence="3 6" id="KW-1133">Transmembrane helix</keyword>
<keyword evidence="4 6" id="KW-0472">Membrane</keyword>
<dbReference type="GO" id="GO:0016020">
    <property type="term" value="C:membrane"/>
    <property type="evidence" value="ECO:0007669"/>
    <property type="project" value="UniProtKB-SubCell"/>
</dbReference>
<keyword evidence="9" id="KW-1185">Reference proteome</keyword>
<sequence length="199" mass="22060">MNSSWEVRGLEDGGAPVGWIRAAQVWAWTVSVVGGTGNLVTVCTVVHQLHLGRLHHRGRYYQDGHYHQDGHHQDGHQQDGHLQDDRPSLRAQGDTLLLLHLSACDLVYCAINLPVTAITYNYAIAAAAPPSRLYCTAAAMFRYVNALAEWTTLGLLTVQRCVDLGRWPGARFFKPRPTILFIIGIWVGSVLLQLNAIIE</sequence>
<evidence type="ECO:0000256" key="5">
    <source>
        <dbReference type="SAM" id="MobiDB-lite"/>
    </source>
</evidence>
<accession>A0AAW0VTT9</accession>
<dbReference type="Proteomes" id="UP001445076">
    <property type="component" value="Unassembled WGS sequence"/>
</dbReference>
<keyword evidence="2 6" id="KW-0812">Transmembrane</keyword>
<feature type="transmembrane region" description="Helical" evidence="6">
    <location>
        <begin position="179"/>
        <end position="198"/>
    </location>
</feature>
<dbReference type="EMBL" id="JARKIK010000230">
    <property type="protein sequence ID" value="KAK8720749.1"/>
    <property type="molecule type" value="Genomic_DNA"/>
</dbReference>
<evidence type="ECO:0000256" key="4">
    <source>
        <dbReference type="ARBA" id="ARBA00023136"/>
    </source>
</evidence>